<evidence type="ECO:0000259" key="1">
    <source>
        <dbReference type="PROSITE" id="PS50181"/>
    </source>
</evidence>
<gene>
    <name evidence="2" type="ORF">CRE_19510</name>
</gene>
<accession>E3NHZ9</accession>
<dbReference type="InterPro" id="IPR012885">
    <property type="entry name" value="F-box_Sdz-33"/>
</dbReference>
<organism evidence="3">
    <name type="scientific">Caenorhabditis remanei</name>
    <name type="common">Caenorhabditis vulgaris</name>
    <dbReference type="NCBI Taxonomy" id="31234"/>
    <lineage>
        <taxon>Eukaryota</taxon>
        <taxon>Metazoa</taxon>
        <taxon>Ecdysozoa</taxon>
        <taxon>Nematoda</taxon>
        <taxon>Chromadorea</taxon>
        <taxon>Rhabditida</taxon>
        <taxon>Rhabditina</taxon>
        <taxon>Rhabditomorpha</taxon>
        <taxon>Rhabditoidea</taxon>
        <taxon>Rhabditidae</taxon>
        <taxon>Peloderinae</taxon>
        <taxon>Caenorhabditis</taxon>
    </lineage>
</organism>
<dbReference type="Proteomes" id="UP000008281">
    <property type="component" value="Unassembled WGS sequence"/>
</dbReference>
<dbReference type="FunCoup" id="E3NHZ9">
    <property type="interactions" value="539"/>
</dbReference>
<keyword evidence="3" id="KW-1185">Reference proteome</keyword>
<dbReference type="Pfam" id="PF07735">
    <property type="entry name" value="FBA_2"/>
    <property type="match status" value="1"/>
</dbReference>
<reference evidence="2" key="1">
    <citation type="submission" date="2007-07" db="EMBL/GenBank/DDBJ databases">
        <title>PCAP assembly of the Caenorhabditis remanei genome.</title>
        <authorList>
            <consortium name="The Caenorhabditis remanei Sequencing Consortium"/>
            <person name="Wilson R.K."/>
        </authorList>
    </citation>
    <scope>NUCLEOTIDE SEQUENCE [LARGE SCALE GENOMIC DNA]</scope>
    <source>
        <strain evidence="2">PB4641</strain>
    </source>
</reference>
<protein>
    <recommendedName>
        <fullName evidence="1">F-box domain-containing protein</fullName>
    </recommendedName>
</protein>
<dbReference type="Pfam" id="PF00646">
    <property type="entry name" value="F-box"/>
    <property type="match status" value="1"/>
</dbReference>
<evidence type="ECO:0000313" key="2">
    <source>
        <dbReference type="EMBL" id="EFO98694.1"/>
    </source>
</evidence>
<dbReference type="EMBL" id="DS268690">
    <property type="protein sequence ID" value="EFO98694.1"/>
    <property type="molecule type" value="Genomic_DNA"/>
</dbReference>
<feature type="domain" description="F-box" evidence="1">
    <location>
        <begin position="11"/>
        <end position="57"/>
    </location>
</feature>
<proteinExistence type="predicted"/>
<dbReference type="PROSITE" id="PS50181">
    <property type="entry name" value="FBOX"/>
    <property type="match status" value="1"/>
</dbReference>
<dbReference type="InParanoid" id="E3NHZ9"/>
<dbReference type="HOGENOM" id="CLU_028840_3_1_1"/>
<dbReference type="PANTHER" id="PTHR21503">
    <property type="entry name" value="F-BOX-CONTAINING HYPOTHETICAL PROTEIN C.ELEGANS"/>
    <property type="match status" value="1"/>
</dbReference>
<evidence type="ECO:0000313" key="3">
    <source>
        <dbReference type="Proteomes" id="UP000008281"/>
    </source>
</evidence>
<dbReference type="InterPro" id="IPR001810">
    <property type="entry name" value="F-box_dom"/>
</dbReference>
<dbReference type="AlphaFoldDB" id="E3NHZ9"/>
<name>E3NHZ9_CAERE</name>
<sequence length="335" mass="39685">MKMISNRRTNEFPILRLPFLAIEEIFKTMDRIKIINFSMISKRTKTVAKNMDFYSKYAICLYIDKTLGISINGTNYLVTCTYLMTSDKQMDGKIEQNEYNQCIIRSIFKYSMDPVEEWKQLCKHVLGIFKKQTINNLFMVLDAFADQNISIIDFLKTNVKSVNRCSLFQWDKENNVEENFAYFLNNITIKNELGSSLHIKNNNFDGKIPKHLKELYIGNSQWIGYERLLEIDSKHVILRSDRITNKEWNSFLKKWIAMETNQNLECLELSHKHLEEFRELVLHDIPHEMVDGGDKRVLKNFLNRRVINGGIDIRRIDGRTATFFTRFDNFWMSVH</sequence>